<dbReference type="EMBL" id="CM007649">
    <property type="protein sequence ID" value="ONM32329.1"/>
    <property type="molecule type" value="Genomic_DNA"/>
</dbReference>
<organism evidence="2">
    <name type="scientific">Zea mays</name>
    <name type="common">Maize</name>
    <dbReference type="NCBI Taxonomy" id="4577"/>
    <lineage>
        <taxon>Eukaryota</taxon>
        <taxon>Viridiplantae</taxon>
        <taxon>Streptophyta</taxon>
        <taxon>Embryophyta</taxon>
        <taxon>Tracheophyta</taxon>
        <taxon>Spermatophyta</taxon>
        <taxon>Magnoliopsida</taxon>
        <taxon>Liliopsida</taxon>
        <taxon>Poales</taxon>
        <taxon>Poaceae</taxon>
        <taxon>PACMAD clade</taxon>
        <taxon>Panicoideae</taxon>
        <taxon>Andropogonodae</taxon>
        <taxon>Andropogoneae</taxon>
        <taxon>Tripsacinae</taxon>
        <taxon>Zea</taxon>
    </lineage>
</organism>
<proteinExistence type="predicted"/>
<evidence type="ECO:0000256" key="1">
    <source>
        <dbReference type="SAM" id="MobiDB-lite"/>
    </source>
</evidence>
<dbReference type="PaxDb" id="4577-GRMZM5G867767_P01"/>
<sequence>MLNGNGRSDAHDCRHTSLRVKFGYLICRPRYGETLAPQRRCMESQRYNYGSGAGTGGKIRRYPPSRAVAASPYARPATAPTHAPGTATAAVSHEGGWLSRIIAAGTSRFLPSLFSFSTSQPQQAAPAPSPTRDQLPVVEPPSPLPPPLVDDRPECEENGGVAANNLCTENPQSCTKEEEENMLRNSDDHGGTALEELLKQRTFTRQVSGISVLSPVLDIHNFWSEFEYLANLLWSKTIGANSLKLEDGNVRKMIVYDKENASEYSNLPLNFSTTTFSADVST</sequence>
<dbReference type="PANTHER" id="PTHR33416:SF16">
    <property type="entry name" value="NUCLEAR PORE COMPLEX PROTEIN NUP1"/>
    <property type="match status" value="1"/>
</dbReference>
<name>A0A1D6MTW6_MAIZE</name>
<reference evidence="2" key="1">
    <citation type="submission" date="2015-12" db="EMBL/GenBank/DDBJ databases">
        <title>Update maize B73 reference genome by single molecule sequencing technologies.</title>
        <authorList>
            <consortium name="Maize Genome Sequencing Project"/>
            <person name="Ware D."/>
        </authorList>
    </citation>
    <scope>NUCLEOTIDE SEQUENCE [LARGE SCALE GENOMIC DNA]</scope>
    <source>
        <tissue evidence="2">Seedling</tissue>
    </source>
</reference>
<accession>A0A1D6MTW6</accession>
<dbReference type="AlphaFoldDB" id="A0A1D6MTW6"/>
<evidence type="ECO:0000313" key="2">
    <source>
        <dbReference type="EMBL" id="ONM32329.1"/>
    </source>
</evidence>
<feature type="region of interest" description="Disordered" evidence="1">
    <location>
        <begin position="119"/>
        <end position="148"/>
    </location>
</feature>
<dbReference type="eggNOG" id="KOG0845">
    <property type="taxonomic scope" value="Eukaryota"/>
</dbReference>
<dbReference type="PANTHER" id="PTHR33416">
    <property type="entry name" value="NUCLEAR PORE COMPLEX PROTEIN NUP1"/>
    <property type="match status" value="1"/>
</dbReference>
<dbReference type="ExpressionAtlas" id="A0A1D6MTW6">
    <property type="expression patterns" value="baseline and differential"/>
</dbReference>
<gene>
    <name evidence="2" type="ORF">ZEAMMB73_Zm00001d041064</name>
</gene>
<protein>
    <submittedName>
        <fullName evidence="2">Nuclear pore complex protein NUP1</fullName>
    </submittedName>
</protein>
<feature type="compositionally biased region" description="Pro residues" evidence="1">
    <location>
        <begin position="138"/>
        <end position="148"/>
    </location>
</feature>